<dbReference type="GO" id="GO:0004497">
    <property type="term" value="F:monooxygenase activity"/>
    <property type="evidence" value="ECO:0007669"/>
    <property type="project" value="UniProtKB-KW"/>
</dbReference>
<dbReference type="PANTHER" id="PTHR13789">
    <property type="entry name" value="MONOOXYGENASE"/>
    <property type="match status" value="1"/>
</dbReference>
<protein>
    <submittedName>
        <fullName evidence="8">FAD-dependent monooxygenase roqM</fullName>
    </submittedName>
</protein>
<dbReference type="InterPro" id="IPR050493">
    <property type="entry name" value="FAD-dep_Monooxygenase_BioMet"/>
</dbReference>
<keyword evidence="5 8" id="KW-0503">Monooxygenase</keyword>
<evidence type="ECO:0000256" key="4">
    <source>
        <dbReference type="ARBA" id="ARBA00023002"/>
    </source>
</evidence>
<evidence type="ECO:0000256" key="3">
    <source>
        <dbReference type="ARBA" id="ARBA00022827"/>
    </source>
</evidence>
<accession>A0A9P5EMT9</accession>
<dbReference type="PANTHER" id="PTHR13789:SF236">
    <property type="entry name" value="MONOOXYGENASE, PUTATIVE (AFU_ORTHOLOGUE AFUA_6G12060)-RELATED"/>
    <property type="match status" value="1"/>
</dbReference>
<proteinExistence type="inferred from homology"/>
<dbReference type="PRINTS" id="PR00420">
    <property type="entry name" value="RNGMNOXGNASE"/>
</dbReference>
<dbReference type="GO" id="GO:0071949">
    <property type="term" value="F:FAD binding"/>
    <property type="evidence" value="ECO:0007669"/>
    <property type="project" value="InterPro"/>
</dbReference>
<evidence type="ECO:0000313" key="9">
    <source>
        <dbReference type="Proteomes" id="UP000711996"/>
    </source>
</evidence>
<dbReference type="InterPro" id="IPR003953">
    <property type="entry name" value="FAD-dep_OxRdtase_2_FAD-bd"/>
</dbReference>
<dbReference type="SUPFAM" id="SSF54373">
    <property type="entry name" value="FAD-linked reductases, C-terminal domain"/>
    <property type="match status" value="1"/>
</dbReference>
<organism evidence="8 9">
    <name type="scientific">Colletotrichum siamense</name>
    <name type="common">Anthracnose fungus</name>
    <dbReference type="NCBI Taxonomy" id="690259"/>
    <lineage>
        <taxon>Eukaryota</taxon>
        <taxon>Fungi</taxon>
        <taxon>Dikarya</taxon>
        <taxon>Ascomycota</taxon>
        <taxon>Pezizomycotina</taxon>
        <taxon>Sordariomycetes</taxon>
        <taxon>Hypocreomycetidae</taxon>
        <taxon>Glomerellales</taxon>
        <taxon>Glomerellaceae</taxon>
        <taxon>Colletotrichum</taxon>
        <taxon>Colletotrichum gloeosporioides species complex</taxon>
    </lineage>
</organism>
<comment type="similarity">
    <text evidence="1">Belongs to the paxM FAD-dependent monooxygenase family.</text>
</comment>
<dbReference type="AlphaFoldDB" id="A0A9P5EMT9"/>
<dbReference type="SUPFAM" id="SSF51905">
    <property type="entry name" value="FAD/NAD(P)-binding domain"/>
    <property type="match status" value="1"/>
</dbReference>
<evidence type="ECO:0000256" key="2">
    <source>
        <dbReference type="ARBA" id="ARBA00022630"/>
    </source>
</evidence>
<reference evidence="8" key="1">
    <citation type="submission" date="2019-06" db="EMBL/GenBank/DDBJ databases">
        <authorList>
            <person name="Gan P."/>
            <person name="Shirasu K."/>
        </authorList>
    </citation>
    <scope>NUCLEOTIDE SEQUENCE [LARGE SCALE GENOMIC DNA]</scope>
    <source>
        <strain evidence="8">CAD2</strain>
    </source>
</reference>
<evidence type="ECO:0000256" key="1">
    <source>
        <dbReference type="ARBA" id="ARBA00007992"/>
    </source>
</evidence>
<keyword evidence="3" id="KW-0274">FAD</keyword>
<dbReference type="OrthoDB" id="16820at2759"/>
<evidence type="ECO:0000259" key="7">
    <source>
        <dbReference type="Pfam" id="PF01494"/>
    </source>
</evidence>
<evidence type="ECO:0000259" key="6">
    <source>
        <dbReference type="Pfam" id="PF00890"/>
    </source>
</evidence>
<feature type="domain" description="FAD-dependent oxidoreductase 2 FAD-binding" evidence="6">
    <location>
        <begin position="27"/>
        <end position="58"/>
    </location>
</feature>
<evidence type="ECO:0000313" key="8">
    <source>
        <dbReference type="EMBL" id="KAF4854721.1"/>
    </source>
</evidence>
<comment type="caution">
    <text evidence="8">The sequence shown here is derived from an EMBL/GenBank/DDBJ whole genome shotgun (WGS) entry which is preliminary data.</text>
</comment>
<keyword evidence="9" id="KW-1185">Reference proteome</keyword>
<evidence type="ECO:0000256" key="5">
    <source>
        <dbReference type="ARBA" id="ARBA00023033"/>
    </source>
</evidence>
<dbReference type="InterPro" id="IPR002938">
    <property type="entry name" value="FAD-bd"/>
</dbReference>
<dbReference type="Gene3D" id="3.50.50.60">
    <property type="entry name" value="FAD/NAD(P)-binding domain"/>
    <property type="match status" value="1"/>
</dbReference>
<dbReference type="EMBL" id="QPMT01000032">
    <property type="protein sequence ID" value="KAF4854721.1"/>
    <property type="molecule type" value="Genomic_DNA"/>
</dbReference>
<keyword evidence="4" id="KW-0560">Oxidoreductase</keyword>
<dbReference type="Proteomes" id="UP000711996">
    <property type="component" value="Unassembled WGS sequence"/>
</dbReference>
<dbReference type="Pfam" id="PF00890">
    <property type="entry name" value="FAD_binding_2"/>
    <property type="match status" value="1"/>
</dbReference>
<name>A0A9P5EMT9_COLSI</name>
<keyword evidence="2" id="KW-0285">Flavoprotein</keyword>
<gene>
    <name evidence="8" type="primary">roqM-4</name>
    <name evidence="8" type="ORF">CGCSCA2_v009389</name>
</gene>
<dbReference type="InterPro" id="IPR036188">
    <property type="entry name" value="FAD/NAD-bd_sf"/>
</dbReference>
<sequence>MAENPPTTPLSSVAPDATNSGAIGLRVVIIGSGFCGLTSAIECRLRGMDVVVVETYPTSRTQGDVIDLFANGGMIFESWDGGRIAEKMLDVCINRNDTFKFYNAKGEYLMEDAWHKYPHHTQRQYAGHRGEMHEMVSDYAASLGVVFRLGETVVDYVDQGREGIDRQVGVSCASGLQVWGDVVLCCDGPRSLARQKVLQLPDHKVNSGYAIYRAFYTLTPEMRKNIYMSRFCDPERDFTGMWVGKDLHGLIYSWNKGRDLGWVLTHKDDHDIGESWSFPGKKQDVMACLDEGGFCELFKEVVRLTPDENLVDYKLVWRSPLKTWLPKGPHPRMIVLGDAAHCHLPTSGQGASQSVEDGAAVAACLDKAKGDVPLALKVFERLRFHRQHVIHMSSVSNRNEYHEIEWTPEFVKQHPDALKLRRPDWILEHDARANVDQYFDELAGDVRSGKPGSLFDLALPAEGEIMQFRPGDDNEKAVDTSFEVDDMIPDEAQCKQAMETQVGVESQVAVMAI</sequence>
<feature type="domain" description="FAD-binding" evidence="7">
    <location>
        <begin position="332"/>
        <end position="365"/>
    </location>
</feature>
<dbReference type="Pfam" id="PF01494">
    <property type="entry name" value="FAD_binding_3"/>
    <property type="match status" value="1"/>
</dbReference>